<sequence>MARSDDEWSSGNALPEKATGWSSASLTSFGWKPDVARTPATDLEVVPSTSEMHTSLYGPGCEPLEMQGVTHFIHGVERALAEGHELTGRRGDVKVQRLIDGAAFPAVEHEGDPADAPFKGILFETAQGKVVEDAERVDHQWNSGYGAREQSQKRRDGQCHFGGVNGYQVVVAQAEGRGSVPDCLQIMGLDGTGRHAVDGSAPVTSLTPGLVRTKPAYWMHCELSCIRFNSGLREIEQREKEGEILDGGDVDTGTGERIRIGSYTVPAEAGDTQGLAVEYGNCVGR</sequence>
<evidence type="ECO:0000313" key="2">
    <source>
        <dbReference type="Proteomes" id="UP001218218"/>
    </source>
</evidence>
<protein>
    <submittedName>
        <fullName evidence="1">Uncharacterized protein</fullName>
    </submittedName>
</protein>
<evidence type="ECO:0000313" key="1">
    <source>
        <dbReference type="EMBL" id="KAJ7308689.1"/>
    </source>
</evidence>
<comment type="caution">
    <text evidence="1">The sequence shown here is derived from an EMBL/GenBank/DDBJ whole genome shotgun (WGS) entry which is preliminary data.</text>
</comment>
<name>A0AAD6Z5F5_9AGAR</name>
<gene>
    <name evidence="1" type="ORF">DFH08DRAFT_823718</name>
</gene>
<reference evidence="1" key="1">
    <citation type="submission" date="2023-03" db="EMBL/GenBank/DDBJ databases">
        <title>Massive genome expansion in bonnet fungi (Mycena s.s.) driven by repeated elements and novel gene families across ecological guilds.</title>
        <authorList>
            <consortium name="Lawrence Berkeley National Laboratory"/>
            <person name="Harder C.B."/>
            <person name="Miyauchi S."/>
            <person name="Viragh M."/>
            <person name="Kuo A."/>
            <person name="Thoen E."/>
            <person name="Andreopoulos B."/>
            <person name="Lu D."/>
            <person name="Skrede I."/>
            <person name="Drula E."/>
            <person name="Henrissat B."/>
            <person name="Morin E."/>
            <person name="Kohler A."/>
            <person name="Barry K."/>
            <person name="LaButti K."/>
            <person name="Morin E."/>
            <person name="Salamov A."/>
            <person name="Lipzen A."/>
            <person name="Mereny Z."/>
            <person name="Hegedus B."/>
            <person name="Baldrian P."/>
            <person name="Stursova M."/>
            <person name="Weitz H."/>
            <person name="Taylor A."/>
            <person name="Grigoriev I.V."/>
            <person name="Nagy L.G."/>
            <person name="Martin F."/>
            <person name="Kauserud H."/>
        </authorList>
    </citation>
    <scope>NUCLEOTIDE SEQUENCE</scope>
    <source>
        <strain evidence="1">CBHHK002</strain>
    </source>
</reference>
<dbReference type="EMBL" id="JARIHO010000084">
    <property type="protein sequence ID" value="KAJ7308689.1"/>
    <property type="molecule type" value="Genomic_DNA"/>
</dbReference>
<accession>A0AAD6Z5F5</accession>
<proteinExistence type="predicted"/>
<organism evidence="1 2">
    <name type="scientific">Mycena albidolilacea</name>
    <dbReference type="NCBI Taxonomy" id="1033008"/>
    <lineage>
        <taxon>Eukaryota</taxon>
        <taxon>Fungi</taxon>
        <taxon>Dikarya</taxon>
        <taxon>Basidiomycota</taxon>
        <taxon>Agaricomycotina</taxon>
        <taxon>Agaricomycetes</taxon>
        <taxon>Agaricomycetidae</taxon>
        <taxon>Agaricales</taxon>
        <taxon>Marasmiineae</taxon>
        <taxon>Mycenaceae</taxon>
        <taxon>Mycena</taxon>
    </lineage>
</organism>
<dbReference type="AlphaFoldDB" id="A0AAD6Z5F5"/>
<keyword evidence="2" id="KW-1185">Reference proteome</keyword>
<dbReference type="Proteomes" id="UP001218218">
    <property type="component" value="Unassembled WGS sequence"/>
</dbReference>